<dbReference type="AlphaFoldDB" id="A0A0M9AGZ9"/>
<dbReference type="PATRIC" id="fig|1705562.3.peg.3916"/>
<keyword evidence="2" id="KW-1185">Reference proteome</keyword>
<dbReference type="EMBL" id="LIUF01000005">
    <property type="protein sequence ID" value="KOX91877.1"/>
    <property type="molecule type" value="Genomic_DNA"/>
</dbReference>
<dbReference type="Pfam" id="PF01663">
    <property type="entry name" value="Phosphodiest"/>
    <property type="match status" value="1"/>
</dbReference>
<protein>
    <recommendedName>
        <fullName evidence="3">Nucleotide pyrophosphatase</fullName>
    </recommendedName>
</protein>
<reference evidence="1 2" key="1">
    <citation type="submission" date="2015-08" db="EMBL/GenBank/DDBJ databases">
        <title>Genomes of Isolates from Cabo Rojo, PR.</title>
        <authorList>
            <person name="Sanchez-Nieves R.L."/>
            <person name="Montalvo-Rodriguez R."/>
        </authorList>
    </citation>
    <scope>NUCLEOTIDE SEQUENCE [LARGE SCALE GENOMIC DNA]</scope>
    <source>
        <strain evidence="1 2">SL3</strain>
    </source>
</reference>
<dbReference type="PANTHER" id="PTHR10151:SF120">
    <property type="entry name" value="BIS(5'-ADENOSYL)-TRIPHOSPHATASE"/>
    <property type="match status" value="1"/>
</dbReference>
<dbReference type="InterPro" id="IPR002591">
    <property type="entry name" value="Phosphodiest/P_Trfase"/>
</dbReference>
<evidence type="ECO:0000313" key="2">
    <source>
        <dbReference type="Proteomes" id="UP000037729"/>
    </source>
</evidence>
<dbReference type="OrthoDB" id="198670at2157"/>
<dbReference type="RefSeq" id="WP_053968904.1">
    <property type="nucleotide sequence ID" value="NZ_LIUF01000005.1"/>
</dbReference>
<organism evidence="1 2">
    <name type="scientific">Haloarcula rubripromontorii</name>
    <dbReference type="NCBI Taxonomy" id="1705562"/>
    <lineage>
        <taxon>Archaea</taxon>
        <taxon>Methanobacteriati</taxon>
        <taxon>Methanobacteriota</taxon>
        <taxon>Stenosarchaea group</taxon>
        <taxon>Halobacteria</taxon>
        <taxon>Halobacteriales</taxon>
        <taxon>Haloarculaceae</taxon>
        <taxon>Haloarcula</taxon>
    </lineage>
</organism>
<dbReference type="Gene3D" id="3.40.720.10">
    <property type="entry name" value="Alkaline Phosphatase, subunit A"/>
    <property type="match status" value="2"/>
</dbReference>
<evidence type="ECO:0000313" key="1">
    <source>
        <dbReference type="EMBL" id="KOX91877.1"/>
    </source>
</evidence>
<dbReference type="GO" id="GO:0016787">
    <property type="term" value="F:hydrolase activity"/>
    <property type="evidence" value="ECO:0007669"/>
    <property type="project" value="UniProtKB-ARBA"/>
</dbReference>
<evidence type="ECO:0008006" key="3">
    <source>
        <dbReference type="Google" id="ProtNLM"/>
    </source>
</evidence>
<comment type="caution">
    <text evidence="1">The sequence shown here is derived from an EMBL/GenBank/DDBJ whole genome shotgun (WGS) entry which is preliminary data.</text>
</comment>
<dbReference type="PANTHER" id="PTHR10151">
    <property type="entry name" value="ECTONUCLEOTIDE PYROPHOSPHATASE/PHOSPHODIESTERASE"/>
    <property type="match status" value="1"/>
</dbReference>
<accession>A0A0M9AGZ9</accession>
<dbReference type="STRING" id="1705562.AMS69_15090"/>
<dbReference type="Proteomes" id="UP000037729">
    <property type="component" value="Unassembled WGS sequence"/>
</dbReference>
<sequence length="511" mass="57621">MSQRQTVVIGLDGAHFELLRPWIEEGKLPNIASIIDDGTTADLCSVLPPVTSPNWKAYLTGKNPGKFGIFWWENIDTDNRRVYYPSHRKNEQIEYWEHIAEDASVGVVNVPTTYPPKSVDNACVVAGAPDGENAGFSTPESLEAELVDKFDYTVTTKNRMETKPDATVEEILERIDSRFKVAKHLLETSDLDFLQVTTFYINTLHHFLWDDEATLEAWRAIDAHIGDLRSGDRNVVLMSDHGSTEIETVFNINAWLEQEGYLTLKRDVSDFMYRLGLTTNRIEQFVDALGLRSLAFKLAPERLKQKVPDEQGEVHKGAKTDRVNWDESVALASGQGPVYLLLDSSTSEYDRVRSRIVEQLTAVRGPNGERVCNDVLVKEEYYSGLYEKEAPDIIIDQREGVHIRGGIGNDDIFTDPESEGWRAENKRRGLFAACGPDFTSEAVDPMSILDLAPTLLHLYGKDIPTSMDGTVRSDVFAADSPIADTPIEYRDSNERDAEIRRIRRIARSLDY</sequence>
<dbReference type="SUPFAM" id="SSF53649">
    <property type="entry name" value="Alkaline phosphatase-like"/>
    <property type="match status" value="1"/>
</dbReference>
<gene>
    <name evidence="1" type="ORF">AMS69_15090</name>
</gene>
<proteinExistence type="predicted"/>
<name>A0A0M9AGZ9_9EURY</name>
<dbReference type="InterPro" id="IPR017850">
    <property type="entry name" value="Alkaline_phosphatase_core_sf"/>
</dbReference>